<dbReference type="EMBL" id="JALLPB020000129">
    <property type="protein sequence ID" value="KAL3816830.1"/>
    <property type="molecule type" value="Genomic_DNA"/>
</dbReference>
<feature type="region of interest" description="Disordered" evidence="1">
    <location>
        <begin position="65"/>
        <end position="93"/>
    </location>
</feature>
<feature type="region of interest" description="Disordered" evidence="1">
    <location>
        <begin position="325"/>
        <end position="362"/>
    </location>
</feature>
<reference evidence="3 4" key="1">
    <citation type="submission" date="2024-10" db="EMBL/GenBank/DDBJ databases">
        <title>Updated reference genomes for cyclostephanoid diatoms.</title>
        <authorList>
            <person name="Roberts W.R."/>
            <person name="Alverson A.J."/>
        </authorList>
    </citation>
    <scope>NUCLEOTIDE SEQUENCE [LARGE SCALE GENOMIC DNA]</scope>
    <source>
        <strain evidence="3 4">AJA228-03</strain>
    </source>
</reference>
<protein>
    <submittedName>
        <fullName evidence="3">Uncharacterized protein</fullName>
    </submittedName>
</protein>
<evidence type="ECO:0000256" key="1">
    <source>
        <dbReference type="SAM" id="MobiDB-lite"/>
    </source>
</evidence>
<keyword evidence="2" id="KW-0732">Signal</keyword>
<gene>
    <name evidence="3" type="ORF">ACHAXA_005108</name>
</gene>
<evidence type="ECO:0000313" key="4">
    <source>
        <dbReference type="Proteomes" id="UP001530377"/>
    </source>
</evidence>
<dbReference type="Proteomes" id="UP001530377">
    <property type="component" value="Unassembled WGS sequence"/>
</dbReference>
<feature type="chain" id="PRO_5044885414" evidence="2">
    <location>
        <begin position="20"/>
        <end position="533"/>
    </location>
</feature>
<feature type="compositionally biased region" description="Basic and acidic residues" evidence="1">
    <location>
        <begin position="127"/>
        <end position="145"/>
    </location>
</feature>
<dbReference type="AlphaFoldDB" id="A0ABD3RX81"/>
<organism evidence="3 4">
    <name type="scientific">Cyclostephanos tholiformis</name>
    <dbReference type="NCBI Taxonomy" id="382380"/>
    <lineage>
        <taxon>Eukaryota</taxon>
        <taxon>Sar</taxon>
        <taxon>Stramenopiles</taxon>
        <taxon>Ochrophyta</taxon>
        <taxon>Bacillariophyta</taxon>
        <taxon>Coscinodiscophyceae</taxon>
        <taxon>Thalassiosirophycidae</taxon>
        <taxon>Stephanodiscales</taxon>
        <taxon>Stephanodiscaceae</taxon>
        <taxon>Cyclostephanos</taxon>
    </lineage>
</organism>
<proteinExistence type="predicted"/>
<sequence length="533" mass="58930">MKFASLLLLATYAAPPASAYVVHPNPFPATTALRHLRDDRSSRCVPVTHNHLVTTTTGRTATRLNYKGESNEGGSNNFSLRDGDDSSSSSSSNANVWSVLANTERWISDTLDRSNQAELTRQQQQKNKNDNGKMHFADDKGEVKQQQRGGAGGMKDNPYARKEVSYVCETGSELASVVGGVFRRVREARELGESHGRGVEARLGETTDASQPATMRQTNVVVIPNCDELSTFQTFDKLVQAINQARRAARDFVLKKKDDDDGIKDWVVSINCAHLHPMYGMPTPEEQLASLKHEEQEGEVDVNLQEYKKRRDEARRSPYPSVIVEVMSTPPPDFGSRRDEAVAEAAARDTTGSKAEEDADVTSDDVRRLEALFAMSAAKKSSSADDPFYDALGEAFGKKQIMTQTPLSMAQTWVLQNDPAFNEQTSTFTKSDTRHVDAAYEYVFNNLAMLNAADGDATLCLLDRPKRGQKSYVVLPNFLPTSATSFDRFAGQVSNIVRVMPSLADRLMISTFHPEHVVKSTQAPVPIIVITWK</sequence>
<accession>A0ABD3RX81</accession>
<feature type="signal peptide" evidence="2">
    <location>
        <begin position="1"/>
        <end position="19"/>
    </location>
</feature>
<comment type="caution">
    <text evidence="3">The sequence shown here is derived from an EMBL/GenBank/DDBJ whole genome shotgun (WGS) entry which is preliminary data.</text>
</comment>
<evidence type="ECO:0000256" key="2">
    <source>
        <dbReference type="SAM" id="SignalP"/>
    </source>
</evidence>
<evidence type="ECO:0000313" key="3">
    <source>
        <dbReference type="EMBL" id="KAL3816830.1"/>
    </source>
</evidence>
<feature type="region of interest" description="Disordered" evidence="1">
    <location>
        <begin position="117"/>
        <end position="158"/>
    </location>
</feature>
<keyword evidence="4" id="KW-1185">Reference proteome</keyword>
<name>A0ABD3RX81_9STRA</name>